<dbReference type="SUPFAM" id="SSF56281">
    <property type="entry name" value="Metallo-hydrolase/oxidoreductase"/>
    <property type="match status" value="1"/>
</dbReference>
<evidence type="ECO:0000313" key="4">
    <source>
        <dbReference type="Proteomes" id="UP000028045"/>
    </source>
</evidence>
<evidence type="ECO:0000256" key="1">
    <source>
        <dbReference type="SAM" id="SignalP"/>
    </source>
</evidence>
<dbReference type="InterPro" id="IPR001279">
    <property type="entry name" value="Metallo-B-lactamas"/>
</dbReference>
<dbReference type="EMBL" id="KL648427">
    <property type="protein sequence ID" value="KEY70681.1"/>
    <property type="molecule type" value="Genomic_DNA"/>
</dbReference>
<dbReference type="AlphaFoldDB" id="A0A084AZF2"/>
<dbReference type="OrthoDB" id="3481168at2759"/>
<feature type="signal peptide" evidence="1">
    <location>
        <begin position="1"/>
        <end position="22"/>
    </location>
</feature>
<evidence type="ECO:0000313" key="3">
    <source>
        <dbReference type="EMBL" id="KEY70681.1"/>
    </source>
</evidence>
<organism evidence="3 4">
    <name type="scientific">Stachybotrys chartarum (strain CBS 109288 / IBT 7711)</name>
    <name type="common">Toxic black mold</name>
    <name type="synonym">Stilbospora chartarum</name>
    <dbReference type="NCBI Taxonomy" id="1280523"/>
    <lineage>
        <taxon>Eukaryota</taxon>
        <taxon>Fungi</taxon>
        <taxon>Dikarya</taxon>
        <taxon>Ascomycota</taxon>
        <taxon>Pezizomycotina</taxon>
        <taxon>Sordariomycetes</taxon>
        <taxon>Hypocreomycetidae</taxon>
        <taxon>Hypocreales</taxon>
        <taxon>Stachybotryaceae</taxon>
        <taxon>Stachybotrys</taxon>
    </lineage>
</organism>
<dbReference type="SMART" id="SM00849">
    <property type="entry name" value="Lactamase_B"/>
    <property type="match status" value="1"/>
</dbReference>
<dbReference type="HOGENOM" id="CLU_025636_0_0_1"/>
<feature type="chain" id="PRO_5001771240" description="Metallo-beta-lactamase domain-containing protein" evidence="1">
    <location>
        <begin position="23"/>
        <end position="560"/>
    </location>
</feature>
<evidence type="ECO:0000259" key="2">
    <source>
        <dbReference type="SMART" id="SM00849"/>
    </source>
</evidence>
<dbReference type="Gene3D" id="3.60.15.10">
    <property type="entry name" value="Ribonuclease Z/Hydroxyacylglutathione hydrolase-like"/>
    <property type="match status" value="1"/>
</dbReference>
<feature type="domain" description="Metallo-beta-lactamase" evidence="2">
    <location>
        <begin position="359"/>
        <end position="519"/>
    </location>
</feature>
<dbReference type="InterPro" id="IPR036866">
    <property type="entry name" value="RibonucZ/Hydroxyglut_hydro"/>
</dbReference>
<protein>
    <recommendedName>
        <fullName evidence="2">Metallo-beta-lactamase domain-containing protein</fullName>
    </recommendedName>
</protein>
<keyword evidence="1" id="KW-0732">Signal</keyword>
<sequence length="560" mass="61433">MAPLTFTSTFAALLLTVTVALAAPPSSGSNATTGATILINSAIQALGGREALTSLQGVTYQAERQAQGHLVFRTRTIMQNYHLLNTDRFIVIGGSQNVSFSYHDKELHQRIDRSYTPSELFVFARPDVPPRDFSLVVHGGDSGFACFVQGNYLIFRPAEDVAGYLDSAITDYLLTQAQKLSPKLLLEVEAHEPILTNVTFWEKVYPAVRDDENQITVVFDPESHLPFLIRSFEDHPIFGQIPKDLHLINYTEVDGLMFPQSQKIFYKGDAIVEETEITSISVNPIFTEFFFDGLDANETASVPSPPMKVLSYGHGLLGQFWSNMLWGGQYLGTIGDLEASNPADDLPGVHHIALSDGGGIAQLVLELEDYTIVFESPHHQSDLVIQWVSHHHHDHNFDVDKFVALGAAVIVPEMAASYWSQIPNITLITFTEDEPYIISDGSLQARFIWRPDTPHSADFTYAIVTSACPSADSSMLAFTADAYTSLNTGFEVDKGVASQWLLQAIDDGLSRNALVVPAHGTPVPLSEVFGYVGTPYPDLDSTSFIRGGNICLESLTGSPN</sequence>
<accession>A0A084AZF2</accession>
<proteinExistence type="predicted"/>
<keyword evidence="4" id="KW-1185">Reference proteome</keyword>
<reference evidence="3 4" key="1">
    <citation type="journal article" date="2014" name="BMC Genomics">
        <title>Comparative genome sequencing reveals chemotype-specific gene clusters in the toxigenic black mold Stachybotrys.</title>
        <authorList>
            <person name="Semeiks J."/>
            <person name="Borek D."/>
            <person name="Otwinowski Z."/>
            <person name="Grishin N.V."/>
        </authorList>
    </citation>
    <scope>NUCLEOTIDE SEQUENCE [LARGE SCALE GENOMIC DNA]</scope>
    <source>
        <strain evidence="4">CBS 109288 / IBT 7711</strain>
    </source>
</reference>
<gene>
    <name evidence="3" type="ORF">S7711_09868</name>
</gene>
<name>A0A084AZF2_STACB</name>
<dbReference type="Proteomes" id="UP000028045">
    <property type="component" value="Unassembled WGS sequence"/>
</dbReference>